<comment type="cofactor">
    <cofactor evidence="1 14">
        <name>heme</name>
        <dbReference type="ChEBI" id="CHEBI:30413"/>
    </cofactor>
</comment>
<evidence type="ECO:0000256" key="1">
    <source>
        <dbReference type="ARBA" id="ARBA00001971"/>
    </source>
</evidence>
<evidence type="ECO:0000256" key="12">
    <source>
        <dbReference type="ARBA" id="ARBA00023033"/>
    </source>
</evidence>
<protein>
    <recommendedName>
        <fullName evidence="18">Cytochrome</fullName>
    </recommendedName>
</protein>
<proteinExistence type="inferred from homology"/>
<evidence type="ECO:0000256" key="9">
    <source>
        <dbReference type="ARBA" id="ARBA00022848"/>
    </source>
</evidence>
<evidence type="ECO:0008006" key="18">
    <source>
        <dbReference type="Google" id="ProtNLM"/>
    </source>
</evidence>
<dbReference type="SUPFAM" id="SSF48264">
    <property type="entry name" value="Cytochrome P450"/>
    <property type="match status" value="1"/>
</dbReference>
<dbReference type="EMBL" id="AJWK01010111">
    <property type="status" value="NOT_ANNOTATED_CDS"/>
    <property type="molecule type" value="Genomic_DNA"/>
</dbReference>
<comment type="similarity">
    <text evidence="5 15">Belongs to the cytochrome P450 family.</text>
</comment>
<dbReference type="GO" id="GO:0016705">
    <property type="term" value="F:oxidoreductase activity, acting on paired donors, with incorporation or reduction of molecular oxygen"/>
    <property type="evidence" value="ECO:0007669"/>
    <property type="project" value="InterPro"/>
</dbReference>
<evidence type="ECO:0000313" key="17">
    <source>
        <dbReference type="Proteomes" id="UP000092461"/>
    </source>
</evidence>
<dbReference type="InterPro" id="IPR050196">
    <property type="entry name" value="Cytochrome_P450_Monoox"/>
</dbReference>
<sequence length="436" mass="50210">MGFLLPFILTAGIIVILASIQEIRKFLIGRWKLRKLPRIKGLPFFGNALSFFGHDQEGPIWKTHRKLLTPSFNSQTIQTFLPIFNAKAKTMLSNLDRVVEHSDRDFLKYIYYCTLEMICETTLGFNINVQNGKNLDYFEAVDSIGKIVGKRFFQVWYYIDAIYKHSKQFVQETKFFEIAYRLSNTLIEEKKQEYLTEMSNDSTGKPHILINRLLKLHLDGEFTQENVKDEVDTMIAAGHDTSALTISFTLLMLAIHQDIQDKVLEEIRSVNPNPTAEMTFEDAGKLTYMEMVLKETMRLFPILPISGRVCTEDTKFSNGVIPEGTNLLLFSFRLHRLESIWGPRANDFYPDHFLPENVAQRHPYSYVPFGGGLRNCIGNKYAFLSMKTILALFLKNFHVTADGITMADVKPSMITTMQVRQTDKIRIMRRKLPGSV</sequence>
<evidence type="ECO:0000256" key="13">
    <source>
        <dbReference type="ARBA" id="ARBA00023136"/>
    </source>
</evidence>
<evidence type="ECO:0000256" key="5">
    <source>
        <dbReference type="ARBA" id="ARBA00010617"/>
    </source>
</evidence>
<evidence type="ECO:0000256" key="10">
    <source>
        <dbReference type="ARBA" id="ARBA00023002"/>
    </source>
</evidence>
<reference evidence="16" key="1">
    <citation type="submission" date="2020-05" db="UniProtKB">
        <authorList>
            <consortium name="EnsemblMetazoa"/>
        </authorList>
    </citation>
    <scope>IDENTIFICATION</scope>
    <source>
        <strain evidence="16">Jacobina</strain>
    </source>
</reference>
<evidence type="ECO:0000256" key="3">
    <source>
        <dbReference type="ARBA" id="ARBA00004174"/>
    </source>
</evidence>
<dbReference type="VEuPathDB" id="VectorBase:LLONM1_006106"/>
<evidence type="ECO:0000256" key="4">
    <source>
        <dbReference type="ARBA" id="ARBA00004406"/>
    </source>
</evidence>
<feature type="binding site" description="axial binding residue" evidence="14">
    <location>
        <position position="376"/>
    </location>
    <ligand>
        <name>heme</name>
        <dbReference type="ChEBI" id="CHEBI:30413"/>
    </ligand>
    <ligandPart>
        <name>Fe</name>
        <dbReference type="ChEBI" id="CHEBI:18248"/>
    </ligandPart>
</feature>
<dbReference type="GO" id="GO:0005506">
    <property type="term" value="F:iron ion binding"/>
    <property type="evidence" value="ECO:0007669"/>
    <property type="project" value="InterPro"/>
</dbReference>
<dbReference type="Gene3D" id="1.10.630.10">
    <property type="entry name" value="Cytochrome P450"/>
    <property type="match status" value="1"/>
</dbReference>
<keyword evidence="13" id="KW-0472">Membrane</keyword>
<keyword evidence="12 15" id="KW-0503">Monooxygenase</keyword>
<evidence type="ECO:0000256" key="14">
    <source>
        <dbReference type="PIRSR" id="PIRSR602401-1"/>
    </source>
</evidence>
<evidence type="ECO:0000256" key="2">
    <source>
        <dbReference type="ARBA" id="ARBA00003690"/>
    </source>
</evidence>
<keyword evidence="17" id="KW-1185">Reference proteome</keyword>
<dbReference type="Proteomes" id="UP000092461">
    <property type="component" value="Unassembled WGS sequence"/>
</dbReference>
<dbReference type="Pfam" id="PF00067">
    <property type="entry name" value="p450"/>
    <property type="match status" value="1"/>
</dbReference>
<dbReference type="InterPro" id="IPR001128">
    <property type="entry name" value="Cyt_P450"/>
</dbReference>
<dbReference type="EMBL" id="AJWK01010110">
    <property type="status" value="NOT_ANNOTATED_CDS"/>
    <property type="molecule type" value="Genomic_DNA"/>
</dbReference>
<evidence type="ECO:0000256" key="7">
    <source>
        <dbReference type="ARBA" id="ARBA00022723"/>
    </source>
</evidence>
<dbReference type="PRINTS" id="PR00385">
    <property type="entry name" value="P450"/>
</dbReference>
<dbReference type="EMBL" id="AJWK01010109">
    <property type="status" value="NOT_ANNOTATED_CDS"/>
    <property type="molecule type" value="Genomic_DNA"/>
</dbReference>
<keyword evidence="10 15" id="KW-0560">Oxidoreductase</keyword>
<keyword evidence="8" id="KW-0256">Endoplasmic reticulum</keyword>
<evidence type="ECO:0000313" key="16">
    <source>
        <dbReference type="EnsemblMetazoa" id="LLOJ003107-PA"/>
    </source>
</evidence>
<comment type="function">
    <text evidence="2">May be involved in the metabolism of insect hormones and in the breakdown of synthetic insecticides.</text>
</comment>
<evidence type="ECO:0000256" key="8">
    <source>
        <dbReference type="ARBA" id="ARBA00022824"/>
    </source>
</evidence>
<dbReference type="InterPro" id="IPR002401">
    <property type="entry name" value="Cyt_P450_E_grp-I"/>
</dbReference>
<organism evidence="16 17">
    <name type="scientific">Lutzomyia longipalpis</name>
    <name type="common">Sand fly</name>
    <dbReference type="NCBI Taxonomy" id="7200"/>
    <lineage>
        <taxon>Eukaryota</taxon>
        <taxon>Metazoa</taxon>
        <taxon>Ecdysozoa</taxon>
        <taxon>Arthropoda</taxon>
        <taxon>Hexapoda</taxon>
        <taxon>Insecta</taxon>
        <taxon>Pterygota</taxon>
        <taxon>Neoptera</taxon>
        <taxon>Endopterygota</taxon>
        <taxon>Diptera</taxon>
        <taxon>Nematocera</taxon>
        <taxon>Psychodoidea</taxon>
        <taxon>Psychodidae</taxon>
        <taxon>Lutzomyia</taxon>
        <taxon>Lutzomyia</taxon>
    </lineage>
</organism>
<dbReference type="PRINTS" id="PR00463">
    <property type="entry name" value="EP450I"/>
</dbReference>
<accession>A0A1B0CFI6</accession>
<keyword evidence="6 14" id="KW-0349">Heme</keyword>
<dbReference type="InterPro" id="IPR036396">
    <property type="entry name" value="Cyt_P450_sf"/>
</dbReference>
<dbReference type="PANTHER" id="PTHR24291">
    <property type="entry name" value="CYTOCHROME P450 FAMILY 4"/>
    <property type="match status" value="1"/>
</dbReference>
<evidence type="ECO:0000256" key="15">
    <source>
        <dbReference type="RuleBase" id="RU000461"/>
    </source>
</evidence>
<dbReference type="EnsemblMetazoa" id="LLOJ003107-RA">
    <property type="protein sequence ID" value="LLOJ003107-PA"/>
    <property type="gene ID" value="LLOJ003107"/>
</dbReference>
<dbReference type="PANTHER" id="PTHR24291:SF189">
    <property type="entry name" value="CYTOCHROME P450 4C3-RELATED"/>
    <property type="match status" value="1"/>
</dbReference>
<dbReference type="GO" id="GO:0005789">
    <property type="term" value="C:endoplasmic reticulum membrane"/>
    <property type="evidence" value="ECO:0007669"/>
    <property type="project" value="UniProtKB-SubCell"/>
</dbReference>
<evidence type="ECO:0000256" key="11">
    <source>
        <dbReference type="ARBA" id="ARBA00023004"/>
    </source>
</evidence>
<dbReference type="VEuPathDB" id="VectorBase:LLOJ003107"/>
<comment type="subcellular location">
    <subcellularLocation>
        <location evidence="4">Endoplasmic reticulum membrane</location>
        <topology evidence="4">Peripheral membrane protein</topology>
    </subcellularLocation>
    <subcellularLocation>
        <location evidence="3">Microsome membrane</location>
        <topology evidence="3">Peripheral membrane protein</topology>
    </subcellularLocation>
</comment>
<keyword evidence="7 14" id="KW-0479">Metal-binding</keyword>
<evidence type="ECO:0000256" key="6">
    <source>
        <dbReference type="ARBA" id="ARBA00022617"/>
    </source>
</evidence>
<dbReference type="GO" id="GO:0004497">
    <property type="term" value="F:monooxygenase activity"/>
    <property type="evidence" value="ECO:0007669"/>
    <property type="project" value="UniProtKB-KW"/>
</dbReference>
<dbReference type="InterPro" id="IPR017972">
    <property type="entry name" value="Cyt_P450_CS"/>
</dbReference>
<keyword evidence="9" id="KW-0492">Microsome</keyword>
<dbReference type="AlphaFoldDB" id="A0A1B0CFI6"/>
<name>A0A1B0CFI6_LUTLO</name>
<keyword evidence="11 14" id="KW-0408">Iron</keyword>
<dbReference type="PROSITE" id="PS00086">
    <property type="entry name" value="CYTOCHROME_P450"/>
    <property type="match status" value="1"/>
</dbReference>
<dbReference type="GO" id="GO:0020037">
    <property type="term" value="F:heme binding"/>
    <property type="evidence" value="ECO:0007669"/>
    <property type="project" value="InterPro"/>
</dbReference>